<feature type="transmembrane region" description="Helical" evidence="1">
    <location>
        <begin position="14"/>
        <end position="36"/>
    </location>
</feature>
<keyword evidence="1" id="KW-0472">Membrane</keyword>
<feature type="transmembrane region" description="Helical" evidence="1">
    <location>
        <begin position="144"/>
        <end position="165"/>
    </location>
</feature>
<dbReference type="EMBL" id="CP016172">
    <property type="protein sequence ID" value="ANN77914.1"/>
    <property type="molecule type" value="Genomic_DNA"/>
</dbReference>
<evidence type="ECO:0000313" key="3">
    <source>
        <dbReference type="Proteomes" id="UP000091926"/>
    </source>
</evidence>
<sequence length="383" mass="41407">MQALRTLWIRCHRWTALCLGWVLVMSGVTGSLLVVARPLDRWLHPAYFVAVTPAGEADARSPVSLEALRQRLAGEFGARASFTFAPPREPGDTLQVLVRAAWRGTLYLDPATGAEQGRRGANEGVVALLYGLHSALWMDQTGKAVLACAALSYLVLLMTGAILWWPRKWPPSLGVAFGKGWTRALFDVHRTGGVVLGLALALCIATGAYLAWRPIGGWITWLSGEPRTAAPALPAASGAAQASAAAASLDELAARAQAALPEGAIGYFLYSPRLDRPLAVRMRVPDDPHPNGRSTVWLDPRSGAVLAIHRWNELDPGTRVNSYIYPLHTGELGGVAWQAAVAMLGLTLAALGGSGIWLWWRRRMARRRTGRMARMGNMGRMAE</sequence>
<reference evidence="2 3" key="1">
    <citation type="submission" date="2016-06" db="EMBL/GenBank/DDBJ databases">
        <title>Complete genome sequences of Bordetella bronchialis and Bordetella flabilis.</title>
        <authorList>
            <person name="LiPuma J.J."/>
            <person name="Spilker T."/>
        </authorList>
    </citation>
    <scope>NUCLEOTIDE SEQUENCE [LARGE SCALE GENOMIC DNA]</scope>
    <source>
        <strain evidence="2 3">AU10664</strain>
    </source>
</reference>
<name>A0A193GF46_9BORD</name>
<evidence type="ECO:0008006" key="4">
    <source>
        <dbReference type="Google" id="ProtNLM"/>
    </source>
</evidence>
<gene>
    <name evidence="2" type="ORF">BAU07_13150</name>
</gene>
<dbReference type="STRING" id="463014.BAU07_13150"/>
<dbReference type="Pfam" id="PF03929">
    <property type="entry name" value="PepSY_TM"/>
    <property type="match status" value="1"/>
</dbReference>
<evidence type="ECO:0000313" key="2">
    <source>
        <dbReference type="EMBL" id="ANN77914.1"/>
    </source>
</evidence>
<feature type="transmembrane region" description="Helical" evidence="1">
    <location>
        <begin position="193"/>
        <end position="212"/>
    </location>
</feature>
<protein>
    <recommendedName>
        <fullName evidence="4">Peptidase</fullName>
    </recommendedName>
</protein>
<dbReference type="KEGG" id="bfz:BAU07_13150"/>
<dbReference type="AlphaFoldDB" id="A0A193GF46"/>
<keyword evidence="1" id="KW-0812">Transmembrane</keyword>
<feature type="transmembrane region" description="Helical" evidence="1">
    <location>
        <begin position="335"/>
        <end position="360"/>
    </location>
</feature>
<keyword evidence="1" id="KW-1133">Transmembrane helix</keyword>
<dbReference type="InterPro" id="IPR005625">
    <property type="entry name" value="PepSY-ass_TM"/>
</dbReference>
<proteinExistence type="predicted"/>
<organism evidence="2 3">
    <name type="scientific">Bordetella flabilis</name>
    <dbReference type="NCBI Taxonomy" id="463014"/>
    <lineage>
        <taxon>Bacteria</taxon>
        <taxon>Pseudomonadati</taxon>
        <taxon>Pseudomonadota</taxon>
        <taxon>Betaproteobacteria</taxon>
        <taxon>Burkholderiales</taxon>
        <taxon>Alcaligenaceae</taxon>
        <taxon>Bordetella</taxon>
    </lineage>
</organism>
<evidence type="ECO:0000256" key="1">
    <source>
        <dbReference type="SAM" id="Phobius"/>
    </source>
</evidence>
<dbReference type="Proteomes" id="UP000091926">
    <property type="component" value="Chromosome"/>
</dbReference>
<keyword evidence="3" id="KW-1185">Reference proteome</keyword>
<dbReference type="PANTHER" id="PTHR34219">
    <property type="entry name" value="IRON-REGULATED INNER MEMBRANE PROTEIN-RELATED"/>
    <property type="match status" value="1"/>
</dbReference>
<dbReference type="OrthoDB" id="7238323at2"/>
<dbReference type="RefSeq" id="WP_066658391.1">
    <property type="nucleotide sequence ID" value="NZ_CBCSCL010000001.1"/>
</dbReference>
<accession>A0A193GF46</accession>